<reference evidence="1" key="1">
    <citation type="submission" date="2020-12" db="EMBL/GenBank/DDBJ databases">
        <title>Paenibacillus polymyxa LMG 27872: a double-edged sword.</title>
        <authorList>
            <person name="Langendries S."/>
            <person name="Garcia Mendez S."/>
            <person name="Beirinckx S."/>
            <person name="Viaene T."/>
            <person name="Baeyen S."/>
            <person name="Goeminne G."/>
            <person name="Willems A."/>
            <person name="Debode J."/>
            <person name="Goormachtig S."/>
        </authorList>
    </citation>
    <scope>NUCLEOTIDE SEQUENCE</scope>
    <source>
        <strain evidence="1">LMG 27872</strain>
    </source>
</reference>
<accession>A0A074LH72</accession>
<evidence type="ECO:0000313" key="2">
    <source>
        <dbReference type="Proteomes" id="UP000650605"/>
    </source>
</evidence>
<dbReference type="SUPFAM" id="SSF54001">
    <property type="entry name" value="Cysteine proteinases"/>
    <property type="match status" value="1"/>
</dbReference>
<dbReference type="RefSeq" id="WP_029516572.1">
    <property type="nucleotide sequence ID" value="NZ_ALJV01000103.1"/>
</dbReference>
<comment type="caution">
    <text evidence="1">The sequence shown here is derived from an EMBL/GenBank/DDBJ whole genome shotgun (WGS) entry which is preliminary data.</text>
</comment>
<dbReference type="Pfam" id="PF05708">
    <property type="entry name" value="Peptidase_C92"/>
    <property type="match status" value="1"/>
</dbReference>
<organism evidence="1 2">
    <name type="scientific">Paenibacillus polymyxa</name>
    <name type="common">Bacillus polymyxa</name>
    <dbReference type="NCBI Taxonomy" id="1406"/>
    <lineage>
        <taxon>Bacteria</taxon>
        <taxon>Bacillati</taxon>
        <taxon>Bacillota</taxon>
        <taxon>Bacilli</taxon>
        <taxon>Bacillales</taxon>
        <taxon>Paenibacillaceae</taxon>
        <taxon>Paenibacillus</taxon>
    </lineage>
</organism>
<evidence type="ECO:0000313" key="1">
    <source>
        <dbReference type="EMBL" id="MBM0631682.1"/>
    </source>
</evidence>
<dbReference type="Gene3D" id="3.90.1720.10">
    <property type="entry name" value="endopeptidase domain like (from Nostoc punctiforme)"/>
    <property type="match status" value="1"/>
</dbReference>
<dbReference type="AlphaFoldDB" id="A0A074LH72"/>
<sequence length="243" mass="26592">MKNVLSLAFSASLALSILLLPSANIYAADETSPSFSVNDNSYQKMKDAGMSDNDIELLRKHNENDLQILKSGELEEKALNDQKTSQSLTDSSENPRLAASSLGTVGDILVAYNASSWGIDFGYPGHAAIVSLLSGKTVESFPADGVQYHTNDWRGRSNVYGMSVKGASGSQYRAAAQYAANQIGKPYNWNFVNPWTEAKFYCSQLVWKAWKTQGIDVDYITIDPIVTPMEIAKSGNTSIYYSN</sequence>
<dbReference type="Proteomes" id="UP000650605">
    <property type="component" value="Unassembled WGS sequence"/>
</dbReference>
<proteinExistence type="predicted"/>
<name>A0A074LH72_PAEPO</name>
<dbReference type="InterPro" id="IPR024453">
    <property type="entry name" value="Peptidase_C92"/>
</dbReference>
<gene>
    <name evidence="1" type="ORF">JDW19_00835</name>
</gene>
<dbReference type="OrthoDB" id="1708048at2"/>
<dbReference type="InterPro" id="IPR038765">
    <property type="entry name" value="Papain-like_cys_pep_sf"/>
</dbReference>
<protein>
    <submittedName>
        <fullName evidence="1">Uncharacterized protein</fullName>
    </submittedName>
</protein>
<dbReference type="EMBL" id="JAEHFQ010000001">
    <property type="protein sequence ID" value="MBM0631682.1"/>
    <property type="molecule type" value="Genomic_DNA"/>
</dbReference>